<evidence type="ECO:0000313" key="3">
    <source>
        <dbReference type="EMBL" id="KAJ5376519.1"/>
    </source>
</evidence>
<dbReference type="InterPro" id="IPR036236">
    <property type="entry name" value="Znf_C2H2_sf"/>
</dbReference>
<gene>
    <name evidence="3" type="ORF">N7509_013405</name>
</gene>
<sequence length="110" mass="12733">MPDRPMLKCPLCPQKEGPYYSHTSSLLRHVQTKHYTPTSYKCKSCGKFYHRRDNLLTHIHLHHGGIEADAPNLKERLDPPERCPICQIPLGSWGKFKKCIVMHAILDEEL</sequence>
<dbReference type="OrthoDB" id="654211at2759"/>
<comment type="caution">
    <text evidence="3">The sequence shown here is derived from an EMBL/GenBank/DDBJ whole genome shotgun (WGS) entry which is preliminary data.</text>
</comment>
<proteinExistence type="predicted"/>
<accession>A0A9W9SFZ3</accession>
<dbReference type="GO" id="GO:0008270">
    <property type="term" value="F:zinc ion binding"/>
    <property type="evidence" value="ECO:0007669"/>
    <property type="project" value="UniProtKB-KW"/>
</dbReference>
<keyword evidence="4" id="KW-1185">Reference proteome</keyword>
<name>A0A9W9SFZ3_9EURO</name>
<dbReference type="InterPro" id="IPR013087">
    <property type="entry name" value="Znf_C2H2_type"/>
</dbReference>
<dbReference type="RefSeq" id="XP_056481549.1">
    <property type="nucleotide sequence ID" value="XM_056638042.1"/>
</dbReference>
<dbReference type="Gene3D" id="3.30.160.60">
    <property type="entry name" value="Classic Zinc Finger"/>
    <property type="match status" value="1"/>
</dbReference>
<dbReference type="SUPFAM" id="SSF57667">
    <property type="entry name" value="beta-beta-alpha zinc fingers"/>
    <property type="match status" value="1"/>
</dbReference>
<keyword evidence="1" id="KW-0479">Metal-binding</keyword>
<organism evidence="3 4">
    <name type="scientific">Penicillium cosmopolitanum</name>
    <dbReference type="NCBI Taxonomy" id="1131564"/>
    <lineage>
        <taxon>Eukaryota</taxon>
        <taxon>Fungi</taxon>
        <taxon>Dikarya</taxon>
        <taxon>Ascomycota</taxon>
        <taxon>Pezizomycotina</taxon>
        <taxon>Eurotiomycetes</taxon>
        <taxon>Eurotiomycetidae</taxon>
        <taxon>Eurotiales</taxon>
        <taxon>Aspergillaceae</taxon>
        <taxon>Penicillium</taxon>
    </lineage>
</organism>
<feature type="domain" description="C2H2-type" evidence="2">
    <location>
        <begin position="40"/>
        <end position="67"/>
    </location>
</feature>
<dbReference type="PROSITE" id="PS00028">
    <property type="entry name" value="ZINC_FINGER_C2H2_1"/>
    <property type="match status" value="1"/>
</dbReference>
<evidence type="ECO:0000259" key="2">
    <source>
        <dbReference type="PROSITE" id="PS50157"/>
    </source>
</evidence>
<keyword evidence="1" id="KW-0862">Zinc</keyword>
<evidence type="ECO:0000256" key="1">
    <source>
        <dbReference type="PROSITE-ProRule" id="PRU00042"/>
    </source>
</evidence>
<dbReference type="Proteomes" id="UP001147747">
    <property type="component" value="Unassembled WGS sequence"/>
</dbReference>
<evidence type="ECO:0000313" key="4">
    <source>
        <dbReference type="Proteomes" id="UP001147747"/>
    </source>
</evidence>
<dbReference type="AlphaFoldDB" id="A0A9W9SFZ3"/>
<reference evidence="3" key="1">
    <citation type="submission" date="2022-12" db="EMBL/GenBank/DDBJ databases">
        <authorList>
            <person name="Petersen C."/>
        </authorList>
    </citation>
    <scope>NUCLEOTIDE SEQUENCE</scope>
    <source>
        <strain evidence="3">IBT 29677</strain>
    </source>
</reference>
<dbReference type="GeneID" id="81377022"/>
<dbReference type="PROSITE" id="PS50157">
    <property type="entry name" value="ZINC_FINGER_C2H2_2"/>
    <property type="match status" value="1"/>
</dbReference>
<reference evidence="3" key="2">
    <citation type="journal article" date="2023" name="IMA Fungus">
        <title>Comparative genomic study of the Penicillium genus elucidates a diverse pangenome and 15 lateral gene transfer events.</title>
        <authorList>
            <person name="Petersen C."/>
            <person name="Sorensen T."/>
            <person name="Nielsen M.R."/>
            <person name="Sondergaard T.E."/>
            <person name="Sorensen J.L."/>
            <person name="Fitzpatrick D.A."/>
            <person name="Frisvad J.C."/>
            <person name="Nielsen K.L."/>
        </authorList>
    </citation>
    <scope>NUCLEOTIDE SEQUENCE</scope>
    <source>
        <strain evidence="3">IBT 29677</strain>
    </source>
</reference>
<keyword evidence="1" id="KW-0863">Zinc-finger</keyword>
<dbReference type="EMBL" id="JAPZBU010000012">
    <property type="protein sequence ID" value="KAJ5376519.1"/>
    <property type="molecule type" value="Genomic_DNA"/>
</dbReference>
<dbReference type="SMART" id="SM00355">
    <property type="entry name" value="ZnF_C2H2"/>
    <property type="match status" value="3"/>
</dbReference>
<protein>
    <recommendedName>
        <fullName evidence="2">C2H2-type domain-containing protein</fullName>
    </recommendedName>
</protein>